<dbReference type="PhylomeDB" id="B4NFW0"/>
<dbReference type="AlphaFoldDB" id="B4NFW0"/>
<dbReference type="OrthoDB" id="7882957at2759"/>
<dbReference type="InParanoid" id="B4NFW0"/>
<gene>
    <name evidence="1" type="primary">Dwil\GK22716</name>
    <name evidence="1" type="ORF">Dwil_GK22716</name>
</gene>
<evidence type="ECO:0000313" key="1">
    <source>
        <dbReference type="EMBL" id="EDW83177.1"/>
    </source>
</evidence>
<protein>
    <submittedName>
        <fullName evidence="1">Uncharacterized protein</fullName>
    </submittedName>
</protein>
<dbReference type="eggNOG" id="ENOG502T8U5">
    <property type="taxonomic scope" value="Eukaryota"/>
</dbReference>
<dbReference type="KEGG" id="dwi:6649424"/>
<evidence type="ECO:0000313" key="2">
    <source>
        <dbReference type="Proteomes" id="UP000007798"/>
    </source>
</evidence>
<dbReference type="HOGENOM" id="CLU_1295585_0_0_1"/>
<name>B4NFW0_DROWI</name>
<reference evidence="1 2" key="1">
    <citation type="journal article" date="2007" name="Nature">
        <title>Evolution of genes and genomes on the Drosophila phylogeny.</title>
        <authorList>
            <consortium name="Drosophila 12 Genomes Consortium"/>
            <person name="Clark A.G."/>
            <person name="Eisen M.B."/>
            <person name="Smith D.R."/>
            <person name="Bergman C.M."/>
            <person name="Oliver B."/>
            <person name="Markow T.A."/>
            <person name="Kaufman T.C."/>
            <person name="Kellis M."/>
            <person name="Gelbart W."/>
            <person name="Iyer V.N."/>
            <person name="Pollard D.A."/>
            <person name="Sackton T.B."/>
            <person name="Larracuente A.M."/>
            <person name="Singh N.D."/>
            <person name="Abad J.P."/>
            <person name="Abt D.N."/>
            <person name="Adryan B."/>
            <person name="Aguade M."/>
            <person name="Akashi H."/>
            <person name="Anderson W.W."/>
            <person name="Aquadro C.F."/>
            <person name="Ardell D.H."/>
            <person name="Arguello R."/>
            <person name="Artieri C.G."/>
            <person name="Barbash D.A."/>
            <person name="Barker D."/>
            <person name="Barsanti P."/>
            <person name="Batterham P."/>
            <person name="Batzoglou S."/>
            <person name="Begun D."/>
            <person name="Bhutkar A."/>
            <person name="Blanco E."/>
            <person name="Bosak S.A."/>
            <person name="Bradley R.K."/>
            <person name="Brand A.D."/>
            <person name="Brent M.R."/>
            <person name="Brooks A.N."/>
            <person name="Brown R.H."/>
            <person name="Butlin R.K."/>
            <person name="Caggese C."/>
            <person name="Calvi B.R."/>
            <person name="Bernardo de Carvalho A."/>
            <person name="Caspi A."/>
            <person name="Castrezana S."/>
            <person name="Celniker S.E."/>
            <person name="Chang J.L."/>
            <person name="Chapple C."/>
            <person name="Chatterji S."/>
            <person name="Chinwalla A."/>
            <person name="Civetta A."/>
            <person name="Clifton S.W."/>
            <person name="Comeron J.M."/>
            <person name="Costello J.C."/>
            <person name="Coyne J.A."/>
            <person name="Daub J."/>
            <person name="David R.G."/>
            <person name="Delcher A.L."/>
            <person name="Delehaunty K."/>
            <person name="Do C.B."/>
            <person name="Ebling H."/>
            <person name="Edwards K."/>
            <person name="Eickbush T."/>
            <person name="Evans J.D."/>
            <person name="Filipski A."/>
            <person name="Findeiss S."/>
            <person name="Freyhult E."/>
            <person name="Fulton L."/>
            <person name="Fulton R."/>
            <person name="Garcia A.C."/>
            <person name="Gardiner A."/>
            <person name="Garfield D.A."/>
            <person name="Garvin B.E."/>
            <person name="Gibson G."/>
            <person name="Gilbert D."/>
            <person name="Gnerre S."/>
            <person name="Godfrey J."/>
            <person name="Good R."/>
            <person name="Gotea V."/>
            <person name="Gravely B."/>
            <person name="Greenberg A.J."/>
            <person name="Griffiths-Jones S."/>
            <person name="Gross S."/>
            <person name="Guigo R."/>
            <person name="Gustafson E.A."/>
            <person name="Haerty W."/>
            <person name="Hahn M.W."/>
            <person name="Halligan D.L."/>
            <person name="Halpern A.L."/>
            <person name="Halter G.M."/>
            <person name="Han M.V."/>
            <person name="Heger A."/>
            <person name="Hillier L."/>
            <person name="Hinrichs A.S."/>
            <person name="Holmes I."/>
            <person name="Hoskins R.A."/>
            <person name="Hubisz M.J."/>
            <person name="Hultmark D."/>
            <person name="Huntley M.A."/>
            <person name="Jaffe D.B."/>
            <person name="Jagadeeshan S."/>
            <person name="Jeck W.R."/>
            <person name="Johnson J."/>
            <person name="Jones C.D."/>
            <person name="Jordan W.C."/>
            <person name="Karpen G.H."/>
            <person name="Kataoka E."/>
            <person name="Keightley P.D."/>
            <person name="Kheradpour P."/>
            <person name="Kirkness E.F."/>
            <person name="Koerich L.B."/>
            <person name="Kristiansen K."/>
            <person name="Kudrna D."/>
            <person name="Kulathinal R.J."/>
            <person name="Kumar S."/>
            <person name="Kwok R."/>
            <person name="Lander E."/>
            <person name="Langley C.H."/>
            <person name="Lapoint R."/>
            <person name="Lazzaro B.P."/>
            <person name="Lee S.J."/>
            <person name="Levesque L."/>
            <person name="Li R."/>
            <person name="Lin C.F."/>
            <person name="Lin M.F."/>
            <person name="Lindblad-Toh K."/>
            <person name="Llopart A."/>
            <person name="Long M."/>
            <person name="Low L."/>
            <person name="Lozovsky E."/>
            <person name="Lu J."/>
            <person name="Luo M."/>
            <person name="Machado C.A."/>
            <person name="Makalowski W."/>
            <person name="Marzo M."/>
            <person name="Matsuda M."/>
            <person name="Matzkin L."/>
            <person name="McAllister B."/>
            <person name="McBride C.S."/>
            <person name="McKernan B."/>
            <person name="McKernan K."/>
            <person name="Mendez-Lago M."/>
            <person name="Minx P."/>
            <person name="Mollenhauer M.U."/>
            <person name="Montooth K."/>
            <person name="Mount S.M."/>
            <person name="Mu X."/>
            <person name="Myers E."/>
            <person name="Negre B."/>
            <person name="Newfeld S."/>
            <person name="Nielsen R."/>
            <person name="Noor M.A."/>
            <person name="O'Grady P."/>
            <person name="Pachter L."/>
            <person name="Papaceit M."/>
            <person name="Parisi M.J."/>
            <person name="Parisi M."/>
            <person name="Parts L."/>
            <person name="Pedersen J.S."/>
            <person name="Pesole G."/>
            <person name="Phillippy A.M."/>
            <person name="Ponting C.P."/>
            <person name="Pop M."/>
            <person name="Porcelli D."/>
            <person name="Powell J.R."/>
            <person name="Prohaska S."/>
            <person name="Pruitt K."/>
            <person name="Puig M."/>
            <person name="Quesneville H."/>
            <person name="Ram K.R."/>
            <person name="Rand D."/>
            <person name="Rasmussen M.D."/>
            <person name="Reed L.K."/>
            <person name="Reenan R."/>
            <person name="Reily A."/>
            <person name="Remington K.A."/>
            <person name="Rieger T.T."/>
            <person name="Ritchie M.G."/>
            <person name="Robin C."/>
            <person name="Rogers Y.H."/>
            <person name="Rohde C."/>
            <person name="Rozas J."/>
            <person name="Rubenfield M.J."/>
            <person name="Ruiz A."/>
            <person name="Russo S."/>
            <person name="Salzberg S.L."/>
            <person name="Sanchez-Gracia A."/>
            <person name="Saranga D.J."/>
            <person name="Sato H."/>
            <person name="Schaeffer S.W."/>
            <person name="Schatz M.C."/>
            <person name="Schlenke T."/>
            <person name="Schwartz R."/>
            <person name="Segarra C."/>
            <person name="Singh R.S."/>
            <person name="Sirot L."/>
            <person name="Sirota M."/>
            <person name="Sisneros N.B."/>
            <person name="Smith C.D."/>
            <person name="Smith T.F."/>
            <person name="Spieth J."/>
            <person name="Stage D.E."/>
            <person name="Stark A."/>
            <person name="Stephan W."/>
            <person name="Strausberg R.L."/>
            <person name="Strempel S."/>
            <person name="Sturgill D."/>
            <person name="Sutton G."/>
            <person name="Sutton G.G."/>
            <person name="Tao W."/>
            <person name="Teichmann S."/>
            <person name="Tobari Y.N."/>
            <person name="Tomimura Y."/>
            <person name="Tsolas J.M."/>
            <person name="Valente V.L."/>
            <person name="Venter E."/>
            <person name="Venter J.C."/>
            <person name="Vicario S."/>
            <person name="Vieira F.G."/>
            <person name="Vilella A.J."/>
            <person name="Villasante A."/>
            <person name="Walenz B."/>
            <person name="Wang J."/>
            <person name="Wasserman M."/>
            <person name="Watts T."/>
            <person name="Wilson D."/>
            <person name="Wilson R.K."/>
            <person name="Wing R.A."/>
            <person name="Wolfner M.F."/>
            <person name="Wong A."/>
            <person name="Wong G.K."/>
            <person name="Wu C.I."/>
            <person name="Wu G."/>
            <person name="Yamamoto D."/>
            <person name="Yang H.P."/>
            <person name="Yang S.P."/>
            <person name="Yorke J.A."/>
            <person name="Yoshida K."/>
            <person name="Zdobnov E."/>
            <person name="Zhang P."/>
            <person name="Zhang Y."/>
            <person name="Zimin A.V."/>
            <person name="Baldwin J."/>
            <person name="Abdouelleil A."/>
            <person name="Abdulkadir J."/>
            <person name="Abebe A."/>
            <person name="Abera B."/>
            <person name="Abreu J."/>
            <person name="Acer S.C."/>
            <person name="Aftuck L."/>
            <person name="Alexander A."/>
            <person name="An P."/>
            <person name="Anderson E."/>
            <person name="Anderson S."/>
            <person name="Arachi H."/>
            <person name="Azer M."/>
            <person name="Bachantsang P."/>
            <person name="Barry A."/>
            <person name="Bayul T."/>
            <person name="Berlin A."/>
            <person name="Bessette D."/>
            <person name="Bloom T."/>
            <person name="Blye J."/>
            <person name="Boguslavskiy L."/>
            <person name="Bonnet C."/>
            <person name="Boukhgalter B."/>
            <person name="Bourzgui I."/>
            <person name="Brown A."/>
            <person name="Cahill P."/>
            <person name="Channer S."/>
            <person name="Cheshatsang Y."/>
            <person name="Chuda L."/>
            <person name="Citroen M."/>
            <person name="Collymore A."/>
            <person name="Cooke P."/>
            <person name="Costello M."/>
            <person name="D'Aco K."/>
            <person name="Daza R."/>
            <person name="De Haan G."/>
            <person name="DeGray S."/>
            <person name="DeMaso C."/>
            <person name="Dhargay N."/>
            <person name="Dooley K."/>
            <person name="Dooley E."/>
            <person name="Doricent M."/>
            <person name="Dorje P."/>
            <person name="Dorjee K."/>
            <person name="Dupes A."/>
            <person name="Elong R."/>
            <person name="Falk J."/>
            <person name="Farina A."/>
            <person name="Faro S."/>
            <person name="Ferguson D."/>
            <person name="Fisher S."/>
            <person name="Foley C.D."/>
            <person name="Franke A."/>
            <person name="Friedrich D."/>
            <person name="Gadbois L."/>
            <person name="Gearin G."/>
            <person name="Gearin C.R."/>
            <person name="Giannoukos G."/>
            <person name="Goode T."/>
            <person name="Graham J."/>
            <person name="Grandbois E."/>
            <person name="Grewal S."/>
            <person name="Gyaltsen K."/>
            <person name="Hafez N."/>
            <person name="Hagos B."/>
            <person name="Hall J."/>
            <person name="Henson C."/>
            <person name="Hollinger A."/>
            <person name="Honan T."/>
            <person name="Huard M.D."/>
            <person name="Hughes L."/>
            <person name="Hurhula B."/>
            <person name="Husby M.E."/>
            <person name="Kamat A."/>
            <person name="Kanga B."/>
            <person name="Kashin S."/>
            <person name="Khazanovich D."/>
            <person name="Kisner P."/>
            <person name="Lance K."/>
            <person name="Lara M."/>
            <person name="Lee W."/>
            <person name="Lennon N."/>
            <person name="Letendre F."/>
            <person name="LeVine R."/>
            <person name="Lipovsky A."/>
            <person name="Liu X."/>
            <person name="Liu J."/>
            <person name="Liu S."/>
            <person name="Lokyitsang T."/>
            <person name="Lokyitsang Y."/>
            <person name="Lubonja R."/>
            <person name="Lui A."/>
            <person name="MacDonald P."/>
            <person name="Magnisalis V."/>
            <person name="Maru K."/>
            <person name="Matthews C."/>
            <person name="McCusker W."/>
            <person name="McDonough S."/>
            <person name="Mehta T."/>
            <person name="Meldrim J."/>
            <person name="Meneus L."/>
            <person name="Mihai O."/>
            <person name="Mihalev A."/>
            <person name="Mihova T."/>
            <person name="Mittelman R."/>
            <person name="Mlenga V."/>
            <person name="Montmayeur A."/>
            <person name="Mulrain L."/>
            <person name="Navidi A."/>
            <person name="Naylor J."/>
            <person name="Negash T."/>
            <person name="Nguyen T."/>
            <person name="Nguyen N."/>
            <person name="Nicol R."/>
            <person name="Norbu C."/>
            <person name="Norbu N."/>
            <person name="Novod N."/>
            <person name="O'Neill B."/>
            <person name="Osman S."/>
            <person name="Markiewicz E."/>
            <person name="Oyono O.L."/>
            <person name="Patti C."/>
            <person name="Phunkhang P."/>
            <person name="Pierre F."/>
            <person name="Priest M."/>
            <person name="Raghuraman S."/>
            <person name="Rege F."/>
            <person name="Reyes R."/>
            <person name="Rise C."/>
            <person name="Rogov P."/>
            <person name="Ross K."/>
            <person name="Ryan E."/>
            <person name="Settipalli S."/>
            <person name="Shea T."/>
            <person name="Sherpa N."/>
            <person name="Shi L."/>
            <person name="Shih D."/>
            <person name="Sparrow T."/>
            <person name="Spaulding J."/>
            <person name="Stalker J."/>
            <person name="Stange-Thomann N."/>
            <person name="Stavropoulos S."/>
            <person name="Stone C."/>
            <person name="Strader C."/>
            <person name="Tesfaye S."/>
            <person name="Thomson T."/>
            <person name="Thoulutsang Y."/>
            <person name="Thoulutsang D."/>
            <person name="Topham K."/>
            <person name="Topping I."/>
            <person name="Tsamla T."/>
            <person name="Vassiliev H."/>
            <person name="Vo A."/>
            <person name="Wangchuk T."/>
            <person name="Wangdi T."/>
            <person name="Weiand M."/>
            <person name="Wilkinson J."/>
            <person name="Wilson A."/>
            <person name="Yadav S."/>
            <person name="Young G."/>
            <person name="Yu Q."/>
            <person name="Zembek L."/>
            <person name="Zhong D."/>
            <person name="Zimmer A."/>
            <person name="Zwirko Z."/>
            <person name="Jaffe D.B."/>
            <person name="Alvarez P."/>
            <person name="Brockman W."/>
            <person name="Butler J."/>
            <person name="Chin C."/>
            <person name="Gnerre S."/>
            <person name="Grabherr M."/>
            <person name="Kleber M."/>
            <person name="Mauceli E."/>
            <person name="MacCallum I."/>
        </authorList>
    </citation>
    <scope>NUCLEOTIDE SEQUENCE [LARGE SCALE GENOMIC DNA]</scope>
    <source>
        <strain evidence="2">Tucson 14030-0811.24</strain>
    </source>
</reference>
<proteinExistence type="predicted"/>
<accession>B4NFW0</accession>
<dbReference type="FunCoup" id="B4NFW0">
    <property type="interactions" value="1"/>
</dbReference>
<keyword evidence="2" id="KW-1185">Reference proteome</keyword>
<organism evidence="1 2">
    <name type="scientific">Drosophila willistoni</name>
    <name type="common">Fruit fly</name>
    <dbReference type="NCBI Taxonomy" id="7260"/>
    <lineage>
        <taxon>Eukaryota</taxon>
        <taxon>Metazoa</taxon>
        <taxon>Ecdysozoa</taxon>
        <taxon>Arthropoda</taxon>
        <taxon>Hexapoda</taxon>
        <taxon>Insecta</taxon>
        <taxon>Pterygota</taxon>
        <taxon>Neoptera</taxon>
        <taxon>Endopterygota</taxon>
        <taxon>Diptera</taxon>
        <taxon>Brachycera</taxon>
        <taxon>Muscomorpha</taxon>
        <taxon>Ephydroidea</taxon>
        <taxon>Drosophilidae</taxon>
        <taxon>Drosophila</taxon>
        <taxon>Sophophora</taxon>
    </lineage>
</organism>
<dbReference type="Proteomes" id="UP000007798">
    <property type="component" value="Unassembled WGS sequence"/>
</dbReference>
<dbReference type="OMA" id="KKYGPFE"/>
<dbReference type="EMBL" id="CH964251">
    <property type="protein sequence ID" value="EDW83177.1"/>
    <property type="molecule type" value="Genomic_DNA"/>
</dbReference>
<sequence>MFLNDLGQPQILDANKNYGPYEQHNGPLLVTAAAFKNHVKPANWGGLVIGSERDVCDLQTTFPDSYTKNCSYCVVRPNEPTKIEYGNSTITLMLLPASARAPGESLRRATTYYLENGYTRSIIVDEVPATLDFIPKTNASFHRALRDGIDVMYIDDPVLDCYKEDTYALMQLIHPKHIYGVRQDNLPKWLLDLCVRRDLYASHEC</sequence>